<evidence type="ECO:0000256" key="2">
    <source>
        <dbReference type="ARBA" id="ARBA00022729"/>
    </source>
</evidence>
<evidence type="ECO:0000256" key="4">
    <source>
        <dbReference type="SAM" id="SignalP"/>
    </source>
</evidence>
<dbReference type="PANTHER" id="PTHR30483">
    <property type="entry name" value="LEUCINE-SPECIFIC-BINDING PROTEIN"/>
    <property type="match status" value="1"/>
</dbReference>
<feature type="chain" id="PRO_5045887886" evidence="4">
    <location>
        <begin position="26"/>
        <end position="399"/>
    </location>
</feature>
<dbReference type="EMBL" id="JBHRTR010000034">
    <property type="protein sequence ID" value="MFC3229743.1"/>
    <property type="molecule type" value="Genomic_DNA"/>
</dbReference>
<dbReference type="Gene3D" id="3.40.50.2300">
    <property type="match status" value="2"/>
</dbReference>
<feature type="signal peptide" evidence="4">
    <location>
        <begin position="1"/>
        <end position="25"/>
    </location>
</feature>
<name>A0ABV7L538_9PROT</name>
<comment type="caution">
    <text evidence="6">The sequence shown here is derived from an EMBL/GenBank/DDBJ whole genome shotgun (WGS) entry which is preliminary data.</text>
</comment>
<evidence type="ECO:0000313" key="7">
    <source>
        <dbReference type="Proteomes" id="UP001595528"/>
    </source>
</evidence>
<evidence type="ECO:0000313" key="6">
    <source>
        <dbReference type="EMBL" id="MFC3229743.1"/>
    </source>
</evidence>
<dbReference type="Proteomes" id="UP001595528">
    <property type="component" value="Unassembled WGS sequence"/>
</dbReference>
<sequence>MRRAILTCLAAALAGLAALASPAIAAEPLKIAVIETLSGPGSNTNRLYAIGLKHAIDMANEDGGWGGTPIAHAEYDSQGTTSVAAEKVRAAIGDGAHIIVTGGSSAIAGQIIEDVRKHNLRNPDAPVIFMNVGAEATELTGAKCNFYSFKYAMNAEIRVKALVTAMKAADALGDKVFSINQNYSWGKDMDAAIKRYADAGGYEVVDSVLHDVNKIQDFGPYVARIKASGADTVISGNWGSDLILLLKEIAAAGLEVSFGGPFLELPGTLSSAGDAALGYYTADFYLPEAGGAGAQELFADYRARSGTMPSTSEVKSLFLLANLRDALARLQPGDEVDVTEIALALEQAQAETPIGGIAMRRDDHQAVVPLVVSRVSKDAQVKVDGTDMGFTPVEVVPGP</sequence>
<evidence type="ECO:0000256" key="1">
    <source>
        <dbReference type="ARBA" id="ARBA00010062"/>
    </source>
</evidence>
<reference evidence="7" key="1">
    <citation type="journal article" date="2019" name="Int. J. Syst. Evol. Microbiol.">
        <title>The Global Catalogue of Microorganisms (GCM) 10K type strain sequencing project: providing services to taxonomists for standard genome sequencing and annotation.</title>
        <authorList>
            <consortium name="The Broad Institute Genomics Platform"/>
            <consortium name="The Broad Institute Genome Sequencing Center for Infectious Disease"/>
            <person name="Wu L."/>
            <person name="Ma J."/>
        </authorList>
    </citation>
    <scope>NUCLEOTIDE SEQUENCE [LARGE SCALE GENOMIC DNA]</scope>
    <source>
        <strain evidence="7">KCTC 42964</strain>
    </source>
</reference>
<dbReference type="InterPro" id="IPR051010">
    <property type="entry name" value="BCAA_transport"/>
</dbReference>
<keyword evidence="3" id="KW-0813">Transport</keyword>
<feature type="non-terminal residue" evidence="6">
    <location>
        <position position="399"/>
    </location>
</feature>
<dbReference type="Pfam" id="PF13458">
    <property type="entry name" value="Peripla_BP_6"/>
    <property type="match status" value="1"/>
</dbReference>
<evidence type="ECO:0000256" key="3">
    <source>
        <dbReference type="ARBA" id="ARBA00022970"/>
    </source>
</evidence>
<accession>A0ABV7L538</accession>
<dbReference type="InterPro" id="IPR028081">
    <property type="entry name" value="Leu-bd"/>
</dbReference>
<keyword evidence="3" id="KW-0029">Amino-acid transport</keyword>
<protein>
    <submittedName>
        <fullName evidence="6">ABC transporter substrate-binding protein</fullName>
    </submittedName>
</protein>
<evidence type="ECO:0000259" key="5">
    <source>
        <dbReference type="Pfam" id="PF13458"/>
    </source>
</evidence>
<gene>
    <name evidence="6" type="ORF">ACFOGJ_21015</name>
</gene>
<keyword evidence="2 4" id="KW-0732">Signal</keyword>
<feature type="domain" description="Leucine-binding protein" evidence="5">
    <location>
        <begin position="28"/>
        <end position="378"/>
    </location>
</feature>
<dbReference type="PANTHER" id="PTHR30483:SF6">
    <property type="entry name" value="PERIPLASMIC BINDING PROTEIN OF ABC TRANSPORTER FOR NATURAL AMINO ACIDS"/>
    <property type="match status" value="1"/>
</dbReference>
<dbReference type="RefSeq" id="WP_379904230.1">
    <property type="nucleotide sequence ID" value="NZ_JBHRTR010000034.1"/>
</dbReference>
<dbReference type="SUPFAM" id="SSF53822">
    <property type="entry name" value="Periplasmic binding protein-like I"/>
    <property type="match status" value="1"/>
</dbReference>
<proteinExistence type="inferred from homology"/>
<dbReference type="InterPro" id="IPR028082">
    <property type="entry name" value="Peripla_BP_I"/>
</dbReference>
<comment type="similarity">
    <text evidence="1">Belongs to the leucine-binding protein family.</text>
</comment>
<organism evidence="6 7">
    <name type="scientific">Marinibaculum pumilum</name>
    <dbReference type="NCBI Taxonomy" id="1766165"/>
    <lineage>
        <taxon>Bacteria</taxon>
        <taxon>Pseudomonadati</taxon>
        <taxon>Pseudomonadota</taxon>
        <taxon>Alphaproteobacteria</taxon>
        <taxon>Rhodospirillales</taxon>
        <taxon>Rhodospirillaceae</taxon>
        <taxon>Marinibaculum</taxon>
    </lineage>
</organism>
<keyword evidence="7" id="KW-1185">Reference proteome</keyword>